<dbReference type="RefSeq" id="XP_030758179.1">
    <property type="nucleotide sequence ID" value="XM_030902319.1"/>
</dbReference>
<gene>
    <name evidence="4" type="primary">LOC115883897</name>
</gene>
<feature type="region of interest" description="Disordered" evidence="1">
    <location>
        <begin position="53"/>
        <end position="72"/>
    </location>
</feature>
<dbReference type="PANTHER" id="PTHR47055:SF3">
    <property type="entry name" value="PHORBOL-ESTER_DAG-TYPE DOMAIN-CONTAINING PROTEIN"/>
    <property type="match status" value="1"/>
</dbReference>
<evidence type="ECO:0000313" key="4">
    <source>
        <dbReference type="RefSeq" id="XP_030758179.1"/>
    </source>
</evidence>
<organism evidence="3 4">
    <name type="scientific">Sitophilus oryzae</name>
    <name type="common">Rice weevil</name>
    <name type="synonym">Curculio oryzae</name>
    <dbReference type="NCBI Taxonomy" id="7048"/>
    <lineage>
        <taxon>Eukaryota</taxon>
        <taxon>Metazoa</taxon>
        <taxon>Ecdysozoa</taxon>
        <taxon>Arthropoda</taxon>
        <taxon>Hexapoda</taxon>
        <taxon>Insecta</taxon>
        <taxon>Pterygota</taxon>
        <taxon>Neoptera</taxon>
        <taxon>Endopterygota</taxon>
        <taxon>Coleoptera</taxon>
        <taxon>Polyphaga</taxon>
        <taxon>Cucujiformia</taxon>
        <taxon>Curculionidae</taxon>
        <taxon>Dryophthorinae</taxon>
        <taxon>Sitophilus</taxon>
    </lineage>
</organism>
<dbReference type="KEGG" id="soy:115883897"/>
<dbReference type="InParanoid" id="A0A6J2Y5A1"/>
<dbReference type="Pfam" id="PF13843">
    <property type="entry name" value="DDE_Tnp_1_7"/>
    <property type="match status" value="1"/>
</dbReference>
<protein>
    <submittedName>
        <fullName evidence="4">PiggyBac transposable element-derived protein 2-like</fullName>
    </submittedName>
</protein>
<reference evidence="4" key="1">
    <citation type="submission" date="2025-08" db="UniProtKB">
        <authorList>
            <consortium name="RefSeq"/>
        </authorList>
    </citation>
    <scope>IDENTIFICATION</scope>
    <source>
        <tissue evidence="4">Gonads</tissue>
    </source>
</reference>
<feature type="domain" description="PiggyBac transposable element-derived protein" evidence="2">
    <location>
        <begin position="240"/>
        <end position="598"/>
    </location>
</feature>
<feature type="region of interest" description="Disordered" evidence="1">
    <location>
        <begin position="25"/>
        <end position="47"/>
    </location>
</feature>
<dbReference type="GO" id="GO:0043565">
    <property type="term" value="F:sequence-specific DNA binding"/>
    <property type="evidence" value="ECO:0007669"/>
    <property type="project" value="TreeGrafter"/>
</dbReference>
<keyword evidence="3" id="KW-1185">Reference proteome</keyword>
<evidence type="ECO:0000259" key="2">
    <source>
        <dbReference type="Pfam" id="PF13843"/>
    </source>
</evidence>
<feature type="compositionally biased region" description="Acidic residues" evidence="1">
    <location>
        <begin position="60"/>
        <end position="72"/>
    </location>
</feature>
<sequence length="716" mass="83464">MPRTYQRASEKGKWSADALKSELETMEEKRREKKEKKLSTTLESKKINKKPKHIRNIKFDDDDTEPESYSESELCVDDDIDEVDPFPTHEDDICLICGEFEMDDDFQPITTTSFYGRKIFSTLQEAADAIESHEDEADVIVLPPEPDVLTDQEEFDDDNIMESHIPNDVPGYIEVNFGNTDEWSDSDDEPLSIFVSKRPRAEERNPVWEKIEPVYVFSRDTENGANDRLEKVKESLRGYNPVQIFEKLFDDNVFQLMIEQSIIYSRQKNNHDFFATMEEMKIFIGILLLSGYHKLPQQRMYWSLDEDLGVKIVSGSISRNRFLEIKRYLHFADNDKINKNDKMFKLRPLMDILNKNFRQWGFFHKSLSVDEAMVKYFGHHSAKQFIRGKPVRFGFKDWMLCSSTGYCYAFDTYCGKNSEKKGQSLGLGADVVISLLEHLDNPADHIVYFDNFFTTLRLMNQLTAKGIRATGTIRENRQKNCNIQSSKMMDKEERGTYDYRFNCENNLLIVKWKDNSVCSMASNHDFIEPLNYVKRWSRAKKEITTVQQPLVFQNYNAGMGGVDLNDQATNTYRISIRGKKWWWCLFTHMVNVTMTNSWKLHQICASPEEKISLLDFTRYVARYYLRLNNKTRKTNRPCQVPGAVRYDNVGHFPEKIEKQLRCSVCHLQHVEQKLLIPSHSSSAVVSNIIVALNIGFLIALARCLRKPIHPILNEFV</sequence>
<feature type="compositionally biased region" description="Basic and acidic residues" evidence="1">
    <location>
        <begin position="25"/>
        <end position="46"/>
    </location>
</feature>
<evidence type="ECO:0000256" key="1">
    <source>
        <dbReference type="SAM" id="MobiDB-lite"/>
    </source>
</evidence>
<evidence type="ECO:0000313" key="3">
    <source>
        <dbReference type="Proteomes" id="UP000504635"/>
    </source>
</evidence>
<dbReference type="Proteomes" id="UP000504635">
    <property type="component" value="Unplaced"/>
</dbReference>
<dbReference type="PANTHER" id="PTHR47055">
    <property type="entry name" value="DDE_TNP_1_7 DOMAIN-CONTAINING PROTEIN"/>
    <property type="match status" value="1"/>
</dbReference>
<accession>A0A6J2Y5A1</accession>
<name>A0A6J2Y5A1_SITOR</name>
<dbReference type="GeneID" id="115883897"/>
<dbReference type="InterPro" id="IPR029526">
    <property type="entry name" value="PGBD"/>
</dbReference>
<proteinExistence type="predicted"/>
<dbReference type="AlphaFoldDB" id="A0A6J2Y5A1"/>
<dbReference type="InterPro" id="IPR052638">
    <property type="entry name" value="PiggyBac_TE-derived"/>
</dbReference>
<dbReference type="OrthoDB" id="6613190at2759"/>